<dbReference type="Pfam" id="PF12728">
    <property type="entry name" value="HTH_17"/>
    <property type="match status" value="1"/>
</dbReference>
<dbReference type="AlphaFoldDB" id="A0A852U6S9"/>
<reference evidence="3 4" key="1">
    <citation type="submission" date="2020-07" db="EMBL/GenBank/DDBJ databases">
        <title>Sequencing the genomes of 1000 actinobacteria strains.</title>
        <authorList>
            <person name="Klenk H.-P."/>
        </authorList>
    </citation>
    <scope>NUCLEOTIDE SEQUENCE [LARGE SCALE GENOMIC DNA]</scope>
    <source>
        <strain evidence="3 4">CXB654</strain>
    </source>
</reference>
<gene>
    <name evidence="3" type="ORF">HDA32_004904</name>
</gene>
<evidence type="ECO:0000313" key="4">
    <source>
        <dbReference type="Proteomes" id="UP000589036"/>
    </source>
</evidence>
<dbReference type="NCBIfam" id="TIGR01764">
    <property type="entry name" value="excise"/>
    <property type="match status" value="1"/>
</dbReference>
<dbReference type="EMBL" id="JACCCC010000001">
    <property type="protein sequence ID" value="NYE49784.1"/>
    <property type="molecule type" value="Genomic_DNA"/>
</dbReference>
<keyword evidence="4" id="KW-1185">Reference proteome</keyword>
<proteinExistence type="predicted"/>
<evidence type="ECO:0000259" key="2">
    <source>
        <dbReference type="Pfam" id="PF12728"/>
    </source>
</evidence>
<accession>A0A852U6S9</accession>
<name>A0A852U6S9_9ACTN</name>
<sequence>MPCLLRVAVVPVDQELTTREAAGLLGVSRSALIKLLDDGEIGSSRPGSSRRIPLHEVVAYKRRRSHKRRTRLDEMTADAVEAGIHGMPAPGGEGVDSEP</sequence>
<feature type="compositionally biased region" description="Gly residues" evidence="1">
    <location>
        <begin position="89"/>
        <end position="99"/>
    </location>
</feature>
<evidence type="ECO:0000256" key="1">
    <source>
        <dbReference type="SAM" id="MobiDB-lite"/>
    </source>
</evidence>
<dbReference type="InterPro" id="IPR041657">
    <property type="entry name" value="HTH_17"/>
</dbReference>
<dbReference type="RefSeq" id="WP_179645388.1">
    <property type="nucleotide sequence ID" value="NZ_BAAAYY010000034.1"/>
</dbReference>
<dbReference type="GO" id="GO:0003677">
    <property type="term" value="F:DNA binding"/>
    <property type="evidence" value="ECO:0007669"/>
    <property type="project" value="InterPro"/>
</dbReference>
<feature type="domain" description="Helix-turn-helix" evidence="2">
    <location>
        <begin position="16"/>
        <end position="65"/>
    </location>
</feature>
<comment type="caution">
    <text evidence="3">The sequence shown here is derived from an EMBL/GenBank/DDBJ whole genome shotgun (WGS) entry which is preliminary data.</text>
</comment>
<dbReference type="Proteomes" id="UP000589036">
    <property type="component" value="Unassembled WGS sequence"/>
</dbReference>
<evidence type="ECO:0000313" key="3">
    <source>
        <dbReference type="EMBL" id="NYE49784.1"/>
    </source>
</evidence>
<feature type="region of interest" description="Disordered" evidence="1">
    <location>
        <begin position="80"/>
        <end position="99"/>
    </location>
</feature>
<organism evidence="3 4">
    <name type="scientific">Spinactinospora alkalitolerans</name>
    <dbReference type="NCBI Taxonomy" id="687207"/>
    <lineage>
        <taxon>Bacteria</taxon>
        <taxon>Bacillati</taxon>
        <taxon>Actinomycetota</taxon>
        <taxon>Actinomycetes</taxon>
        <taxon>Streptosporangiales</taxon>
        <taxon>Nocardiopsidaceae</taxon>
        <taxon>Spinactinospora</taxon>
    </lineage>
</organism>
<protein>
    <submittedName>
        <fullName evidence="3">Excisionase family DNA binding protein</fullName>
    </submittedName>
</protein>
<dbReference type="InterPro" id="IPR010093">
    <property type="entry name" value="SinI_DNA-bd"/>
</dbReference>